<proteinExistence type="predicted"/>
<reference evidence="1 2" key="1">
    <citation type="submission" date="2023-07" db="EMBL/GenBank/DDBJ databases">
        <title>Sequencing the genomes of 1000 actinobacteria strains.</title>
        <authorList>
            <person name="Klenk H.-P."/>
        </authorList>
    </citation>
    <scope>NUCLEOTIDE SEQUENCE [LARGE SCALE GENOMIC DNA]</scope>
    <source>
        <strain evidence="1 2">GD13</strain>
    </source>
</reference>
<gene>
    <name evidence="1" type="ORF">J2S59_000224</name>
</gene>
<organism evidence="1 2">
    <name type="scientific">Nocardioides massiliensis</name>
    <dbReference type="NCBI Taxonomy" id="1325935"/>
    <lineage>
        <taxon>Bacteria</taxon>
        <taxon>Bacillati</taxon>
        <taxon>Actinomycetota</taxon>
        <taxon>Actinomycetes</taxon>
        <taxon>Propionibacteriales</taxon>
        <taxon>Nocardioidaceae</taxon>
        <taxon>Nocardioides</taxon>
    </lineage>
</organism>
<sequence>MNPDEIVGTLFILGGLAYWATCGARRAGDHAARLYIWWIERRARRTTDRVDPHGVIPVADIDEQTRHHVAQLLAVYVAAGVIPDDTYVWWLRRCPEHGRHLCWAPADLVALRTTADLPKEWIA</sequence>
<name>A0ABT9NKP3_9ACTN</name>
<evidence type="ECO:0000313" key="2">
    <source>
        <dbReference type="Proteomes" id="UP001240447"/>
    </source>
</evidence>
<accession>A0ABT9NKP3</accession>
<dbReference type="RefSeq" id="WP_306824728.1">
    <property type="nucleotide sequence ID" value="NZ_JAUSQM010000001.1"/>
</dbReference>
<dbReference type="EMBL" id="JAUSQM010000001">
    <property type="protein sequence ID" value="MDP9820415.1"/>
    <property type="molecule type" value="Genomic_DNA"/>
</dbReference>
<dbReference type="Proteomes" id="UP001240447">
    <property type="component" value="Unassembled WGS sequence"/>
</dbReference>
<evidence type="ECO:0000313" key="1">
    <source>
        <dbReference type="EMBL" id="MDP9820415.1"/>
    </source>
</evidence>
<protein>
    <submittedName>
        <fullName evidence="1">Uncharacterized protein</fullName>
    </submittedName>
</protein>
<keyword evidence="2" id="KW-1185">Reference proteome</keyword>
<comment type="caution">
    <text evidence="1">The sequence shown here is derived from an EMBL/GenBank/DDBJ whole genome shotgun (WGS) entry which is preliminary data.</text>
</comment>